<dbReference type="Gene3D" id="3.30.160.60">
    <property type="entry name" value="Classic Zinc Finger"/>
    <property type="match status" value="3"/>
</dbReference>
<keyword evidence="1" id="KW-0479">Metal-binding</keyword>
<evidence type="ECO:0000313" key="9">
    <source>
        <dbReference type="Proteomes" id="UP000215335"/>
    </source>
</evidence>
<feature type="domain" description="C2H2-type" evidence="7">
    <location>
        <begin position="576"/>
        <end position="605"/>
    </location>
</feature>
<keyword evidence="4" id="KW-0862">Zinc</keyword>
<comment type="caution">
    <text evidence="8">The sequence shown here is derived from an EMBL/GenBank/DDBJ whole genome shotgun (WGS) entry which is preliminary data.</text>
</comment>
<evidence type="ECO:0000313" key="8">
    <source>
        <dbReference type="EMBL" id="OXU27434.1"/>
    </source>
</evidence>
<dbReference type="GO" id="GO:0008270">
    <property type="term" value="F:zinc ion binding"/>
    <property type="evidence" value="ECO:0007669"/>
    <property type="project" value="UniProtKB-KW"/>
</dbReference>
<keyword evidence="9" id="KW-1185">Reference proteome</keyword>
<dbReference type="PANTHER" id="PTHR24403:SF67">
    <property type="entry name" value="FI01116P-RELATED"/>
    <property type="match status" value="1"/>
</dbReference>
<dbReference type="EMBL" id="NNAY01000604">
    <property type="protein sequence ID" value="OXU27434.1"/>
    <property type="molecule type" value="Genomic_DNA"/>
</dbReference>
<dbReference type="InterPro" id="IPR013087">
    <property type="entry name" value="Znf_C2H2_type"/>
</dbReference>
<dbReference type="Proteomes" id="UP000215335">
    <property type="component" value="Unassembled WGS sequence"/>
</dbReference>
<keyword evidence="3 5" id="KW-0863">Zinc-finger</keyword>
<evidence type="ECO:0000256" key="1">
    <source>
        <dbReference type="ARBA" id="ARBA00022723"/>
    </source>
</evidence>
<keyword evidence="2" id="KW-0677">Repeat</keyword>
<evidence type="ECO:0000256" key="4">
    <source>
        <dbReference type="ARBA" id="ARBA00022833"/>
    </source>
</evidence>
<evidence type="ECO:0000256" key="2">
    <source>
        <dbReference type="ARBA" id="ARBA00022737"/>
    </source>
</evidence>
<dbReference type="AlphaFoldDB" id="A0A232F9A0"/>
<proteinExistence type="predicted"/>
<gene>
    <name evidence="8" type="ORF">TSAR_004931</name>
</gene>
<dbReference type="GO" id="GO:0005634">
    <property type="term" value="C:nucleus"/>
    <property type="evidence" value="ECO:0007669"/>
    <property type="project" value="TreeGrafter"/>
</dbReference>
<sequence length="704" mass="81788">MKSKVMKNQRSVKLIYVVLDDHVANEIKKDPNPDLRLETQKLIRQLLSTRIILERLPDSLMYDKQSKRYCARCDQTFLKRGRCLFCNSVLKTECAKCGNRFSSYNKHRYHLELKCFNRALHQCPHCNYSSLMRSFLRKHINSIHVKSDHGLKPKSYFCHYCDDQTDPKVAGLSTLKTSEDILRIFILSGNVISPLSEDIDFKPTTEPNSLWQIDKHVDLAGYKKEEDDIDDDFVLKFSTDESDCEDDATHSSDNNYNSPPVAEDLAKNYNDSSSIQNKTRSTTYTLRDDDKITNTTRGATRRNVKRKVMKNQKSVLDYFRQRNISDDDQVADAIKKDPNPDVRLATQKLIRQLLSARVIIERLPDSLTVKNGKPSDNDCQEYQGIQTKRYCAGCDRTFLKRGRCLVCNSVLKYECAKCGNRCSSYNKHRYHLELKCFNRALHQCPHCNYSSLMRSCLRKHIKSIHVKSDHGSKPKSYFCHYCDDEFSFSWEYVRHKQACNQTDPKVADDSRKRKLSSCDFSDVNACKKSRLDVHASPETLKRIKVICPKCAKTKVLQGSILHRICWDRRCRSALCYECTACGKQYHSPVGIKRHMESDCPSTEPPRNKIQCTKCAYVSSNMVKMYSHMRYSHPPDDQSVEFSCKICNKKFATKNKLSSHLYYCRRILLYVYNCELCEFRTKYPASIKIHCKRIHSIVKYNVSNV</sequence>
<name>A0A232F9A0_9HYME</name>
<dbReference type="GO" id="GO:0045944">
    <property type="term" value="P:positive regulation of transcription by RNA polymerase II"/>
    <property type="evidence" value="ECO:0007669"/>
    <property type="project" value="TreeGrafter"/>
</dbReference>
<feature type="compositionally biased region" description="Polar residues" evidence="6">
    <location>
        <begin position="269"/>
        <end position="282"/>
    </location>
</feature>
<protein>
    <recommendedName>
        <fullName evidence="7">C2H2-type domain-containing protein</fullName>
    </recommendedName>
</protein>
<evidence type="ECO:0000256" key="6">
    <source>
        <dbReference type="SAM" id="MobiDB-lite"/>
    </source>
</evidence>
<evidence type="ECO:0000256" key="3">
    <source>
        <dbReference type="ARBA" id="ARBA00022771"/>
    </source>
</evidence>
<feature type="domain" description="C2H2-type" evidence="7">
    <location>
        <begin position="641"/>
        <end position="659"/>
    </location>
</feature>
<dbReference type="PANTHER" id="PTHR24403">
    <property type="entry name" value="ZINC FINGER PROTEIN"/>
    <property type="match status" value="1"/>
</dbReference>
<dbReference type="InterPro" id="IPR050688">
    <property type="entry name" value="Zinc_finger/UBP_domain"/>
</dbReference>
<evidence type="ECO:0000259" key="7">
    <source>
        <dbReference type="PROSITE" id="PS50157"/>
    </source>
</evidence>
<reference evidence="8 9" key="1">
    <citation type="journal article" date="2017" name="Curr. Biol.">
        <title>The Evolution of Venom by Co-option of Single-Copy Genes.</title>
        <authorList>
            <person name="Martinson E.O."/>
            <person name="Mrinalini"/>
            <person name="Kelkar Y.D."/>
            <person name="Chang C.H."/>
            <person name="Werren J.H."/>
        </authorList>
    </citation>
    <scope>NUCLEOTIDE SEQUENCE [LARGE SCALE GENOMIC DNA]</scope>
    <source>
        <strain evidence="8 9">Alberta</strain>
        <tissue evidence="8">Whole body</tissue>
    </source>
</reference>
<evidence type="ECO:0000256" key="5">
    <source>
        <dbReference type="PROSITE-ProRule" id="PRU00042"/>
    </source>
</evidence>
<organism evidence="8 9">
    <name type="scientific">Trichomalopsis sarcophagae</name>
    <dbReference type="NCBI Taxonomy" id="543379"/>
    <lineage>
        <taxon>Eukaryota</taxon>
        <taxon>Metazoa</taxon>
        <taxon>Ecdysozoa</taxon>
        <taxon>Arthropoda</taxon>
        <taxon>Hexapoda</taxon>
        <taxon>Insecta</taxon>
        <taxon>Pterygota</taxon>
        <taxon>Neoptera</taxon>
        <taxon>Endopterygota</taxon>
        <taxon>Hymenoptera</taxon>
        <taxon>Apocrita</taxon>
        <taxon>Proctotrupomorpha</taxon>
        <taxon>Chalcidoidea</taxon>
        <taxon>Pteromalidae</taxon>
        <taxon>Pteromalinae</taxon>
        <taxon>Trichomalopsis</taxon>
    </lineage>
</organism>
<accession>A0A232F9A0</accession>
<feature type="region of interest" description="Disordered" evidence="6">
    <location>
        <begin position="243"/>
        <end position="282"/>
    </location>
</feature>
<dbReference type="SMART" id="SM00355">
    <property type="entry name" value="ZnF_C2H2"/>
    <property type="match status" value="9"/>
</dbReference>
<dbReference type="PROSITE" id="PS50157">
    <property type="entry name" value="ZINC_FINGER_C2H2_2"/>
    <property type="match status" value="2"/>
</dbReference>
<dbReference type="STRING" id="543379.A0A232F9A0"/>